<reference evidence="2 3" key="1">
    <citation type="submission" date="2018-06" db="EMBL/GenBank/DDBJ databases">
        <title>Carbapenemase-producing Enterobacteriaceae present in wastewater treatment plant effluent and nearby surface waters in the US.</title>
        <authorList>
            <person name="Mathys D.A."/>
            <person name="Mollenkopf D.F."/>
            <person name="Feicht S.M."/>
            <person name="Adams R.J."/>
            <person name="Albers A.L."/>
            <person name="Grooters S.V."/>
            <person name="Stuever D.M."/>
            <person name="Daniels J.B."/>
            <person name="Wittum T.E."/>
        </authorList>
    </citation>
    <scope>NUCLEOTIDE SEQUENCE [LARGE SCALE GENOMIC DNA]</scope>
    <source>
        <strain evidence="2 3">GEO_23_Down_A</strain>
    </source>
</reference>
<feature type="compositionally biased region" description="Basic residues" evidence="1">
    <location>
        <begin position="8"/>
        <end position="17"/>
    </location>
</feature>
<dbReference type="Proteomes" id="UP000289016">
    <property type="component" value="Unassembled WGS sequence"/>
</dbReference>
<dbReference type="EMBL" id="QKPI01000099">
    <property type="protein sequence ID" value="RWT73074.1"/>
    <property type="molecule type" value="Genomic_DNA"/>
</dbReference>
<gene>
    <name evidence="2" type="ORF">DN595_24530</name>
</gene>
<proteinExistence type="predicted"/>
<name>A0AB37VCD1_ENTCL</name>
<protein>
    <submittedName>
        <fullName evidence="2">Uncharacterized protein</fullName>
    </submittedName>
</protein>
<evidence type="ECO:0000313" key="2">
    <source>
        <dbReference type="EMBL" id="RWT73074.1"/>
    </source>
</evidence>
<organism evidence="2 3">
    <name type="scientific">Enterobacter cloacae</name>
    <dbReference type="NCBI Taxonomy" id="550"/>
    <lineage>
        <taxon>Bacteria</taxon>
        <taxon>Pseudomonadati</taxon>
        <taxon>Pseudomonadota</taxon>
        <taxon>Gammaproteobacteria</taxon>
        <taxon>Enterobacterales</taxon>
        <taxon>Enterobacteriaceae</taxon>
        <taxon>Enterobacter</taxon>
        <taxon>Enterobacter cloacae complex</taxon>
    </lineage>
</organism>
<comment type="caution">
    <text evidence="2">The sequence shown here is derived from an EMBL/GenBank/DDBJ whole genome shotgun (WGS) entry which is preliminary data.</text>
</comment>
<dbReference type="AlphaFoldDB" id="A0AB37VCD1"/>
<evidence type="ECO:0000256" key="1">
    <source>
        <dbReference type="SAM" id="MobiDB-lite"/>
    </source>
</evidence>
<sequence>MPWSGCKSPKRFRKAGARRRDAPRGRGLQGCRLMPDPIAWRNKLRLPRSGDLPPGARVARAVAIEPPWHVHWSCCYRVAMNIK</sequence>
<evidence type="ECO:0000313" key="3">
    <source>
        <dbReference type="Proteomes" id="UP000289016"/>
    </source>
</evidence>
<feature type="region of interest" description="Disordered" evidence="1">
    <location>
        <begin position="1"/>
        <end position="28"/>
    </location>
</feature>
<accession>A0AB37VCD1</accession>